<keyword evidence="11" id="KW-1185">Reference proteome</keyword>
<dbReference type="Pfam" id="PF06045">
    <property type="entry name" value="Rhamnogal_lyase"/>
    <property type="match status" value="1"/>
</dbReference>
<dbReference type="Proteomes" id="UP001180020">
    <property type="component" value="Unassembled WGS sequence"/>
</dbReference>
<dbReference type="PANTHER" id="PTHR32018">
    <property type="entry name" value="RHAMNOGALACTURONATE LYASE FAMILY PROTEIN"/>
    <property type="match status" value="1"/>
</dbReference>
<feature type="domain" description="Rhamnogalacturonan lyase" evidence="9">
    <location>
        <begin position="384"/>
        <end position="456"/>
    </location>
</feature>
<dbReference type="SUPFAM" id="SSF74650">
    <property type="entry name" value="Galactose mutarotase-like"/>
    <property type="match status" value="1"/>
</dbReference>
<gene>
    <name evidence="10" type="ORF">QJS10_CPB15g01843</name>
</gene>
<dbReference type="GO" id="GO:0005576">
    <property type="term" value="C:extracellular region"/>
    <property type="evidence" value="ECO:0007669"/>
    <property type="project" value="UniProtKB-SubCell"/>
</dbReference>
<dbReference type="AlphaFoldDB" id="A0AAV9D523"/>
<keyword evidence="5" id="KW-0964">Secreted</keyword>
<name>A0AAV9D523_ACOCL</name>
<feature type="domain" description="Rhamnogalacturonan lyase" evidence="8">
    <location>
        <begin position="470"/>
        <end position="628"/>
    </location>
</feature>
<comment type="catalytic activity">
    <reaction evidence="1">
        <text>Endotype eliminative cleavage of L-alpha-rhamnopyranosyl-(1-&gt;4)-alpha-D-galactopyranosyluronic acid bonds of rhamnogalacturonan I domains in ramified hairy regions of pectin leaving L-rhamnopyranose at the reducing end and 4-deoxy-4,5-unsaturated D-galactopyranosyluronic acid at the non-reducing end.</text>
        <dbReference type="EC" id="4.2.2.23"/>
    </reaction>
</comment>
<dbReference type="PANTHER" id="PTHR32018:SF1">
    <property type="entry name" value="RHAMNOGALACTURONAN ENDOLYASE"/>
    <property type="match status" value="1"/>
</dbReference>
<dbReference type="InterPro" id="IPR029411">
    <property type="entry name" value="RG-lyase_III"/>
</dbReference>
<dbReference type="SUPFAM" id="SSF49452">
    <property type="entry name" value="Starch-binding domain-like"/>
    <property type="match status" value="1"/>
</dbReference>
<evidence type="ECO:0000313" key="10">
    <source>
        <dbReference type="EMBL" id="KAK1296340.1"/>
    </source>
</evidence>
<dbReference type="InterPro" id="IPR051850">
    <property type="entry name" value="Polysacch_Lyase_4"/>
</dbReference>
<dbReference type="CDD" id="cd10316">
    <property type="entry name" value="RGL4_M"/>
    <property type="match status" value="1"/>
</dbReference>
<evidence type="ECO:0000259" key="9">
    <source>
        <dbReference type="Pfam" id="PF14686"/>
    </source>
</evidence>
<dbReference type="FunFam" id="2.60.40.1120:FF:000033">
    <property type="entry name" value="Rhamnogalacturonate lyase B"/>
    <property type="match status" value="1"/>
</dbReference>
<dbReference type="EMBL" id="JAUJYO010000015">
    <property type="protein sequence ID" value="KAK1296340.1"/>
    <property type="molecule type" value="Genomic_DNA"/>
</dbReference>
<protein>
    <recommendedName>
        <fullName evidence="4">rhamnogalacturonan endolyase</fullName>
        <ecNumber evidence="4">4.2.2.23</ecNumber>
    </recommendedName>
</protein>
<dbReference type="CDD" id="cd10320">
    <property type="entry name" value="RGL4_N"/>
    <property type="match status" value="1"/>
</dbReference>
<dbReference type="InterPro" id="IPR011013">
    <property type="entry name" value="Gal_mutarotase_sf_dom"/>
</dbReference>
<dbReference type="Gene3D" id="2.60.40.1120">
    <property type="entry name" value="Carboxypeptidase-like, regulatory domain"/>
    <property type="match status" value="1"/>
</dbReference>
<sequence>MPGTKVNKATIDVESTHEKDLIRGIAATNPPTAVRLDIQDRHVVMDNGILQVTLSKPDGIITGVRYNGIDNLMEIINKEDNRGYWDVVWAEPGRKGTIFETLKATGFKVILQNENQVELSFTRTWNVSQKGTVIPLNIDKRFIMLRGNSGFYTYAIYEHLRGWPDFDLEETRVAFKLRKDKFQYMAIADNRQRKMPMPDDRIAPRGQKLAYPEAVRLINPIDPNMKGEVDDKYQYSCNNEDNKVHGWICTNPLIGFWQITPSDEFRTGGPVKQNLTSHVGPTMLAMFQSRHYSGDDLAPKFRNGEYWKKVFGPVFLYLNSNSTGGNDMKLLWEDAKSQMLKEVRSWPYNFPASVDFPKANQRGSVSGRLFVRDRYINGVDISAKSAYIGLALPGEVGSWQRECKGYQFWTKSDADGSFSISNIRTGNYNLYAWVPGFIGDYKYNTIITINPGSAINVGNLVYEPPRDGPTLWEIGIPDRSAAEFFVPDPNPMYINKLYINHPDRFRQYGLWERKKDDGTYQATTWQIKFTLNSVTKNATYRLRLALASASFAELQVRFNDSNVNPAHFSTGLIGKDNAIARHGIHGLHWLYNIGVQSSWLVVGDNTIFLTQARGSDPFREVMYDYIRLEGPAASSAPETEI</sequence>
<dbReference type="Pfam" id="PF14683">
    <property type="entry name" value="CBM-like"/>
    <property type="match status" value="1"/>
</dbReference>
<dbReference type="InterPro" id="IPR013784">
    <property type="entry name" value="Carb-bd-like_fold"/>
</dbReference>
<comment type="caution">
    <text evidence="10">The sequence shown here is derived from an EMBL/GenBank/DDBJ whole genome shotgun (WGS) entry which is preliminary data.</text>
</comment>
<dbReference type="Pfam" id="PF14686">
    <property type="entry name" value="fn3_3"/>
    <property type="match status" value="1"/>
</dbReference>
<dbReference type="InterPro" id="IPR010325">
    <property type="entry name" value="Rhamnogal_lyase"/>
</dbReference>
<dbReference type="SUPFAM" id="SSF49785">
    <property type="entry name" value="Galactose-binding domain-like"/>
    <property type="match status" value="1"/>
</dbReference>
<dbReference type="EC" id="4.2.2.23" evidence="4"/>
<evidence type="ECO:0000256" key="1">
    <source>
        <dbReference type="ARBA" id="ARBA00001324"/>
    </source>
</evidence>
<dbReference type="Gene3D" id="2.70.98.10">
    <property type="match status" value="1"/>
</dbReference>
<dbReference type="InterPro" id="IPR008979">
    <property type="entry name" value="Galactose-bd-like_sf"/>
</dbReference>
<proteinExistence type="inferred from homology"/>
<evidence type="ECO:0000256" key="3">
    <source>
        <dbReference type="ARBA" id="ARBA00010418"/>
    </source>
</evidence>
<evidence type="ECO:0000256" key="5">
    <source>
        <dbReference type="ARBA" id="ARBA00022525"/>
    </source>
</evidence>
<organism evidence="10 11">
    <name type="scientific">Acorus calamus</name>
    <name type="common">Sweet flag</name>
    <dbReference type="NCBI Taxonomy" id="4465"/>
    <lineage>
        <taxon>Eukaryota</taxon>
        <taxon>Viridiplantae</taxon>
        <taxon>Streptophyta</taxon>
        <taxon>Embryophyta</taxon>
        <taxon>Tracheophyta</taxon>
        <taxon>Spermatophyta</taxon>
        <taxon>Magnoliopsida</taxon>
        <taxon>Liliopsida</taxon>
        <taxon>Acoraceae</taxon>
        <taxon>Acorus</taxon>
    </lineage>
</organism>
<keyword evidence="6" id="KW-0732">Signal</keyword>
<accession>A0AAV9D523</accession>
<dbReference type="Gene3D" id="2.60.120.260">
    <property type="entry name" value="Galactose-binding domain-like"/>
    <property type="match status" value="1"/>
</dbReference>
<evidence type="ECO:0000259" key="8">
    <source>
        <dbReference type="Pfam" id="PF14683"/>
    </source>
</evidence>
<dbReference type="GO" id="GO:0030246">
    <property type="term" value="F:carbohydrate binding"/>
    <property type="evidence" value="ECO:0007669"/>
    <property type="project" value="InterPro"/>
</dbReference>
<dbReference type="GO" id="GO:0102210">
    <property type="term" value="F:rhamnogalacturonan endolyase activity"/>
    <property type="evidence" value="ECO:0007669"/>
    <property type="project" value="UniProtKB-EC"/>
</dbReference>
<dbReference type="InterPro" id="IPR029413">
    <property type="entry name" value="RG-lyase_II"/>
</dbReference>
<comment type="similarity">
    <text evidence="3">Belongs to the polysaccharide lyase 4 family.</text>
</comment>
<keyword evidence="7" id="KW-0456">Lyase</keyword>
<evidence type="ECO:0000256" key="6">
    <source>
        <dbReference type="ARBA" id="ARBA00022729"/>
    </source>
</evidence>
<dbReference type="InterPro" id="IPR014718">
    <property type="entry name" value="GH-type_carb-bd"/>
</dbReference>
<evidence type="ECO:0000256" key="4">
    <source>
        <dbReference type="ARBA" id="ARBA00012437"/>
    </source>
</evidence>
<dbReference type="CDD" id="cd10317">
    <property type="entry name" value="RGL4_C"/>
    <property type="match status" value="1"/>
</dbReference>
<evidence type="ECO:0000256" key="7">
    <source>
        <dbReference type="ARBA" id="ARBA00023239"/>
    </source>
</evidence>
<evidence type="ECO:0000256" key="2">
    <source>
        <dbReference type="ARBA" id="ARBA00004613"/>
    </source>
</evidence>
<dbReference type="GO" id="GO:0005975">
    <property type="term" value="P:carbohydrate metabolic process"/>
    <property type="evidence" value="ECO:0007669"/>
    <property type="project" value="InterPro"/>
</dbReference>
<reference evidence="10" key="1">
    <citation type="journal article" date="2023" name="Nat. Commun.">
        <title>Diploid and tetraploid genomes of Acorus and the evolution of monocots.</title>
        <authorList>
            <person name="Ma L."/>
            <person name="Liu K.W."/>
            <person name="Li Z."/>
            <person name="Hsiao Y.Y."/>
            <person name="Qi Y."/>
            <person name="Fu T."/>
            <person name="Tang G.D."/>
            <person name="Zhang D."/>
            <person name="Sun W.H."/>
            <person name="Liu D.K."/>
            <person name="Li Y."/>
            <person name="Chen G.Z."/>
            <person name="Liu X.D."/>
            <person name="Liao X.Y."/>
            <person name="Jiang Y.T."/>
            <person name="Yu X."/>
            <person name="Hao Y."/>
            <person name="Huang J."/>
            <person name="Zhao X.W."/>
            <person name="Ke S."/>
            <person name="Chen Y.Y."/>
            <person name="Wu W.L."/>
            <person name="Hsu J.L."/>
            <person name="Lin Y.F."/>
            <person name="Huang M.D."/>
            <person name="Li C.Y."/>
            <person name="Huang L."/>
            <person name="Wang Z.W."/>
            <person name="Zhao X."/>
            <person name="Zhong W.Y."/>
            <person name="Peng D.H."/>
            <person name="Ahmad S."/>
            <person name="Lan S."/>
            <person name="Zhang J.S."/>
            <person name="Tsai W.C."/>
            <person name="Van de Peer Y."/>
            <person name="Liu Z.J."/>
        </authorList>
    </citation>
    <scope>NUCLEOTIDE SEQUENCE</scope>
    <source>
        <strain evidence="10">CP</strain>
    </source>
</reference>
<comment type="subcellular location">
    <subcellularLocation>
        <location evidence="2">Secreted</location>
    </subcellularLocation>
</comment>
<evidence type="ECO:0000313" key="11">
    <source>
        <dbReference type="Proteomes" id="UP001180020"/>
    </source>
</evidence>
<reference evidence="10" key="2">
    <citation type="submission" date="2023-06" db="EMBL/GenBank/DDBJ databases">
        <authorList>
            <person name="Ma L."/>
            <person name="Liu K.-W."/>
            <person name="Li Z."/>
            <person name="Hsiao Y.-Y."/>
            <person name="Qi Y."/>
            <person name="Fu T."/>
            <person name="Tang G."/>
            <person name="Zhang D."/>
            <person name="Sun W.-H."/>
            <person name="Liu D.-K."/>
            <person name="Li Y."/>
            <person name="Chen G.-Z."/>
            <person name="Liu X.-D."/>
            <person name="Liao X.-Y."/>
            <person name="Jiang Y.-T."/>
            <person name="Yu X."/>
            <person name="Hao Y."/>
            <person name="Huang J."/>
            <person name="Zhao X.-W."/>
            <person name="Ke S."/>
            <person name="Chen Y.-Y."/>
            <person name="Wu W.-L."/>
            <person name="Hsu J.-L."/>
            <person name="Lin Y.-F."/>
            <person name="Huang M.-D."/>
            <person name="Li C.-Y."/>
            <person name="Huang L."/>
            <person name="Wang Z.-W."/>
            <person name="Zhao X."/>
            <person name="Zhong W.-Y."/>
            <person name="Peng D.-H."/>
            <person name="Ahmad S."/>
            <person name="Lan S."/>
            <person name="Zhang J.-S."/>
            <person name="Tsai W.-C."/>
            <person name="Van De Peer Y."/>
            <person name="Liu Z.-J."/>
        </authorList>
    </citation>
    <scope>NUCLEOTIDE SEQUENCE</scope>
    <source>
        <strain evidence="10">CP</strain>
        <tissue evidence="10">Leaves</tissue>
    </source>
</reference>